<evidence type="ECO:0000256" key="3">
    <source>
        <dbReference type="ARBA" id="ARBA00023163"/>
    </source>
</evidence>
<dbReference type="InterPro" id="IPR000843">
    <property type="entry name" value="HTH_LacI"/>
</dbReference>
<organism evidence="6 7">
    <name type="scientific">Breznakiella homolactica</name>
    <dbReference type="NCBI Taxonomy" id="2798577"/>
    <lineage>
        <taxon>Bacteria</taxon>
        <taxon>Pseudomonadati</taxon>
        <taxon>Spirochaetota</taxon>
        <taxon>Spirochaetia</taxon>
        <taxon>Spirochaetales</taxon>
        <taxon>Breznakiellaceae</taxon>
        <taxon>Breznakiella</taxon>
    </lineage>
</organism>
<protein>
    <submittedName>
        <fullName evidence="6">Extracellular solute-binding protein</fullName>
    </submittedName>
</protein>
<keyword evidence="7" id="KW-1185">Reference proteome</keyword>
<dbReference type="PROSITE" id="PS00356">
    <property type="entry name" value="HTH_LACI_1"/>
    <property type="match status" value="1"/>
</dbReference>
<dbReference type="RefSeq" id="WP_215625907.1">
    <property type="nucleotide sequence ID" value="NZ_CP067089.2"/>
</dbReference>
<feature type="domain" description="HTH cro/C1-type" evidence="5">
    <location>
        <begin position="3"/>
        <end position="34"/>
    </location>
</feature>
<dbReference type="PROSITE" id="PS50932">
    <property type="entry name" value="HTH_LACI_2"/>
    <property type="match status" value="1"/>
</dbReference>
<name>A0A7T8B9S1_9SPIR</name>
<dbReference type="Proteomes" id="UP000595917">
    <property type="component" value="Chromosome"/>
</dbReference>
<reference evidence="6" key="1">
    <citation type="submission" date="2021-01" db="EMBL/GenBank/DDBJ databases">
        <title>Description of Breznakiella homolactica.</title>
        <authorList>
            <person name="Song Y."/>
            <person name="Brune A."/>
        </authorList>
    </citation>
    <scope>NUCLEOTIDE SEQUENCE</scope>
    <source>
        <strain evidence="6">RmG30</strain>
    </source>
</reference>
<dbReference type="SUPFAM" id="SSF53850">
    <property type="entry name" value="Periplasmic binding protein-like II"/>
    <property type="match status" value="1"/>
</dbReference>
<keyword evidence="1" id="KW-0805">Transcription regulation</keyword>
<keyword evidence="3" id="KW-0804">Transcription</keyword>
<dbReference type="PANTHER" id="PTHR30146:SF109">
    <property type="entry name" value="HTH-TYPE TRANSCRIPTIONAL REGULATOR GALS"/>
    <property type="match status" value="1"/>
</dbReference>
<dbReference type="GO" id="GO:0003700">
    <property type="term" value="F:DNA-binding transcription factor activity"/>
    <property type="evidence" value="ECO:0007669"/>
    <property type="project" value="TreeGrafter"/>
</dbReference>
<dbReference type="Pfam" id="PF13416">
    <property type="entry name" value="SBP_bac_8"/>
    <property type="match status" value="1"/>
</dbReference>
<evidence type="ECO:0000256" key="2">
    <source>
        <dbReference type="ARBA" id="ARBA00023125"/>
    </source>
</evidence>
<dbReference type="SMART" id="SM00354">
    <property type="entry name" value="HTH_LACI"/>
    <property type="match status" value="1"/>
</dbReference>
<dbReference type="PANTHER" id="PTHR30146">
    <property type="entry name" value="LACI-RELATED TRANSCRIPTIONAL REPRESSOR"/>
    <property type="match status" value="1"/>
</dbReference>
<gene>
    <name evidence="6" type="ORF">JFL75_16960</name>
</gene>
<dbReference type="Pfam" id="PF00356">
    <property type="entry name" value="LacI"/>
    <property type="match status" value="1"/>
</dbReference>
<dbReference type="SUPFAM" id="SSF53822">
    <property type="entry name" value="Periplasmic binding protein-like I"/>
    <property type="match status" value="1"/>
</dbReference>
<dbReference type="PRINTS" id="PR00036">
    <property type="entry name" value="HTHLACI"/>
</dbReference>
<evidence type="ECO:0000259" key="5">
    <source>
        <dbReference type="PROSITE" id="PS50943"/>
    </source>
</evidence>
<dbReference type="InterPro" id="IPR001387">
    <property type="entry name" value="Cro/C1-type_HTH"/>
</dbReference>
<dbReference type="PROSITE" id="PS50943">
    <property type="entry name" value="HTH_CROC1"/>
    <property type="match status" value="1"/>
</dbReference>
<sequence>MATIKDIAQLAGVSQGTVSHVLNGKGNVSSEKIKLVQDAAAKLGYIINERAKILRQGKGRILAVVLPNIRFRQYEDFLISFKAFAENQGYTVTPYISNDDPDTERSIFNQIRSSMAAGAAVFSCLHLTAGDIRELGFSEWELLFAERDQPFPCNYIGFDFKAAGKALAAAAVEKKLTSLALLTGSLEFSNEKDFFDAFTAELKRNSSCTLHHIETNLFRRYQSAMQLMDIKKIQEIFSTNHGFARTVRDVYQTFFPAMQTTITTVLPLFTMPENIYHKYELNYRLMGKTAAQHLIENTEGKTTRRRTVLENTGFRQWYKGPSFSRTAAEKLHILTLESPTADAMKTLSRLFTQATGIAVHISIFSYDELHEVISSMGKSSIYDVIRLDSTMLPWFAPRILRPLRDIEPDLDMDEGKYIEGLSRQYFFVEDILYTLPVTPSTQMLFYRRDLFESTVLKRLYQEKYKTPLVPPRNFAEYNRIARFFTAGENPQSPVEFGSTLTLGSTGVAATEFLTRYFSYTDALFDDTGAPLVTGSAGIRAMKDLLEIQAYARIPCSSWWTDAAREFSDGGVAMTILYSNFASGIFGRSSRVINKVGYAVVPGGNPVLGGGALGVSKFSKYPKEALAYITWICDEPMSSARTLLGSVPPCRESFDNYEIIDAYPWLELSKECFSLSNYRRTPSRNNAPFDDRRFLSILGREIKNALAGVITAEEAMQNVADEYKSVARSLLHG</sequence>
<dbReference type="Gene3D" id="3.40.190.10">
    <property type="entry name" value="Periplasmic binding protein-like II"/>
    <property type="match status" value="2"/>
</dbReference>
<evidence type="ECO:0000313" key="7">
    <source>
        <dbReference type="Proteomes" id="UP000595917"/>
    </source>
</evidence>
<dbReference type="CDD" id="cd01392">
    <property type="entry name" value="HTH_LacI"/>
    <property type="match status" value="1"/>
</dbReference>
<proteinExistence type="predicted"/>
<feature type="domain" description="HTH lacI-type" evidence="4">
    <location>
        <begin position="2"/>
        <end position="56"/>
    </location>
</feature>
<dbReference type="InterPro" id="IPR028082">
    <property type="entry name" value="Peripla_BP_I"/>
</dbReference>
<dbReference type="InterPro" id="IPR006059">
    <property type="entry name" value="SBP"/>
</dbReference>
<accession>A0A7T8B9S1</accession>
<dbReference type="InterPro" id="IPR010982">
    <property type="entry name" value="Lambda_DNA-bd_dom_sf"/>
</dbReference>
<keyword evidence="2" id="KW-0238">DNA-binding</keyword>
<dbReference type="GO" id="GO:0000976">
    <property type="term" value="F:transcription cis-regulatory region binding"/>
    <property type="evidence" value="ECO:0007669"/>
    <property type="project" value="TreeGrafter"/>
</dbReference>
<dbReference type="SUPFAM" id="SSF47413">
    <property type="entry name" value="lambda repressor-like DNA-binding domains"/>
    <property type="match status" value="1"/>
</dbReference>
<evidence type="ECO:0000256" key="1">
    <source>
        <dbReference type="ARBA" id="ARBA00023015"/>
    </source>
</evidence>
<dbReference type="EMBL" id="CP067089">
    <property type="protein sequence ID" value="QQO08601.1"/>
    <property type="molecule type" value="Genomic_DNA"/>
</dbReference>
<dbReference type="Gene3D" id="3.40.50.2300">
    <property type="match status" value="2"/>
</dbReference>
<dbReference type="KEGG" id="bhc:JFL75_16960"/>
<evidence type="ECO:0000313" key="6">
    <source>
        <dbReference type="EMBL" id="QQO08601.1"/>
    </source>
</evidence>
<dbReference type="AlphaFoldDB" id="A0A7T8B9S1"/>
<dbReference type="Gene3D" id="1.10.260.40">
    <property type="entry name" value="lambda repressor-like DNA-binding domains"/>
    <property type="match status" value="1"/>
</dbReference>
<evidence type="ECO:0000259" key="4">
    <source>
        <dbReference type="PROSITE" id="PS50932"/>
    </source>
</evidence>